<dbReference type="OrthoDB" id="9815847at2"/>
<proteinExistence type="predicted"/>
<dbReference type="KEGG" id="pamo:BAR1_05945"/>
<dbReference type="InterPro" id="IPR017560">
    <property type="entry name" value="Cyt_c_biogenesis_CcmI"/>
</dbReference>
<dbReference type="InterPro" id="IPR011990">
    <property type="entry name" value="TPR-like_helical_dom_sf"/>
</dbReference>
<dbReference type="SUPFAM" id="SSF48452">
    <property type="entry name" value="TPR-like"/>
    <property type="match status" value="1"/>
</dbReference>
<name>A0A347UF88_9RHOB</name>
<dbReference type="RefSeq" id="WP_118942173.1">
    <property type="nucleotide sequence ID" value="NZ_CP032125.1"/>
</dbReference>
<evidence type="ECO:0000313" key="2">
    <source>
        <dbReference type="EMBL" id="AXX97516.1"/>
    </source>
</evidence>
<dbReference type="Gene3D" id="1.25.40.10">
    <property type="entry name" value="Tetratricopeptide repeat domain"/>
    <property type="match status" value="1"/>
</dbReference>
<keyword evidence="3" id="KW-1185">Reference proteome</keyword>
<evidence type="ECO:0000256" key="1">
    <source>
        <dbReference type="ARBA" id="ARBA00022748"/>
    </source>
</evidence>
<dbReference type="Proteomes" id="UP000261704">
    <property type="component" value="Chromosome"/>
</dbReference>
<reference evidence="2 3" key="1">
    <citation type="submission" date="2018-09" db="EMBL/GenBank/DDBJ databases">
        <title>Profundibacter amoris BAR1 gen. nov., sp. nov., a new member of the Roseobacter clade isolated at Lokis Castle Vent Field on the Arctic Mid-Oceanic Ridge.</title>
        <authorList>
            <person name="Le Moine Bauer S."/>
            <person name="Sjoeberg A.G."/>
            <person name="L'Haridon S."/>
            <person name="Stokke R."/>
            <person name="Roalkvam I."/>
            <person name="Steen I.H."/>
            <person name="Dahle H."/>
        </authorList>
    </citation>
    <scope>NUCLEOTIDE SEQUENCE [LARGE SCALE GENOMIC DNA]</scope>
    <source>
        <strain evidence="2 3">BAR1</strain>
    </source>
</reference>
<sequence length="409" mass="43522">MVFWIVIGVLILVVAALLALALLRGRDTGVAAAEYDLQVYRDQLAGVERDLERGVVSKEEAARIKTEVSRRILDTDKALQAAEEVHRAPKAMTYGAILASLVLLAASVGVYQKIGAPGYPDLPLKLRIAEAEQARESRPSQAEIEAQVPPMAVDVDPRQKELVAKLRTAVAARPDDLKGHELLAGNEAALGNYTAAYRAHQRVIEIKGADATADDYADLADLMIVAAGGYVSPEAEGALKKALTLDPENGKALYYSGLMFAQNGRPDVTFRIWKDLLEASNPNDPWMQPIIAQIEDAAAFAGVDYRVPPMMRGGGGLAGPDAGAVAAASEMTAEERQDMIQNMVSQLSERLASEGGSAQEWAQLIGALGVLGDKDRAARIWGEAQQVFAGDSAALETVQAAAVRAGVAE</sequence>
<accession>A0A347UF88</accession>
<keyword evidence="1" id="KW-0201">Cytochrome c-type biogenesis</keyword>
<dbReference type="GO" id="GO:0017004">
    <property type="term" value="P:cytochrome complex assembly"/>
    <property type="evidence" value="ECO:0007669"/>
    <property type="project" value="UniProtKB-KW"/>
</dbReference>
<dbReference type="AlphaFoldDB" id="A0A347UF88"/>
<evidence type="ECO:0000313" key="3">
    <source>
        <dbReference type="Proteomes" id="UP000261704"/>
    </source>
</evidence>
<dbReference type="NCBIfam" id="TIGR03142">
    <property type="entry name" value="cytochro_ccmI"/>
    <property type="match status" value="1"/>
</dbReference>
<organism evidence="2 3">
    <name type="scientific">Profundibacter amoris</name>
    <dbReference type="NCBI Taxonomy" id="2171755"/>
    <lineage>
        <taxon>Bacteria</taxon>
        <taxon>Pseudomonadati</taxon>
        <taxon>Pseudomonadota</taxon>
        <taxon>Alphaproteobacteria</taxon>
        <taxon>Rhodobacterales</taxon>
        <taxon>Paracoccaceae</taxon>
        <taxon>Profundibacter</taxon>
    </lineage>
</organism>
<gene>
    <name evidence="2" type="primary">ccmI</name>
    <name evidence="2" type="ORF">BAR1_05945</name>
</gene>
<protein>
    <submittedName>
        <fullName evidence="2">C-type cytochrome biogenesis protein CcmI</fullName>
    </submittedName>
</protein>
<dbReference type="EMBL" id="CP032125">
    <property type="protein sequence ID" value="AXX97516.1"/>
    <property type="molecule type" value="Genomic_DNA"/>
</dbReference>